<proteinExistence type="predicted"/>
<dbReference type="RefSeq" id="WP_320315005.1">
    <property type="nucleotide sequence ID" value="NZ_JAVIIX010000001.1"/>
</dbReference>
<name>A0ABU4X7G5_9HYPH</name>
<protein>
    <submittedName>
        <fullName evidence="2">Uncharacterized protein</fullName>
    </submittedName>
</protein>
<accession>A0ABU4X7G5</accession>
<reference evidence="2 3" key="1">
    <citation type="submission" date="2023-08" db="EMBL/GenBank/DDBJ databases">
        <title>Implementing the SeqCode for naming new Mesorhizobium species isolated from Vachellia karroo root nodules.</title>
        <authorList>
            <person name="Van Lill M."/>
        </authorList>
    </citation>
    <scope>NUCLEOTIDE SEQUENCE [LARGE SCALE GENOMIC DNA]</scope>
    <source>
        <strain evidence="2 3">VK23A</strain>
    </source>
</reference>
<gene>
    <name evidence="2" type="ORF">RFM27_01480</name>
</gene>
<organism evidence="2 3">
    <name type="scientific">Mesorhizobium dulcispinae</name>
    <dbReference type="NCBI Taxonomy" id="3072316"/>
    <lineage>
        <taxon>Bacteria</taxon>
        <taxon>Pseudomonadati</taxon>
        <taxon>Pseudomonadota</taxon>
        <taxon>Alphaproteobacteria</taxon>
        <taxon>Hyphomicrobiales</taxon>
        <taxon>Phyllobacteriaceae</taxon>
        <taxon>Mesorhizobium</taxon>
    </lineage>
</organism>
<evidence type="ECO:0000313" key="2">
    <source>
        <dbReference type="EMBL" id="MDX8470742.1"/>
    </source>
</evidence>
<keyword evidence="3" id="KW-1185">Reference proteome</keyword>
<comment type="caution">
    <text evidence="2">The sequence shown here is derived from an EMBL/GenBank/DDBJ whole genome shotgun (WGS) entry which is preliminary data.</text>
</comment>
<evidence type="ECO:0000256" key="1">
    <source>
        <dbReference type="SAM" id="MobiDB-lite"/>
    </source>
</evidence>
<sequence length="134" mass="14685">MKATYPNSPGPARKLFAPVRNLNVDQLPFGHLMARRLRLPGLFLALANAPTGLIKAYPSQFSVFEPGGFSLAYPSFPRVPGILLFDKTEYGSARDGGVIDREAYHPSGVVDRFTRDAEKTNQSPSAIQKSPHKT</sequence>
<dbReference type="EMBL" id="JAVIIZ010000001">
    <property type="protein sequence ID" value="MDX8470742.1"/>
    <property type="molecule type" value="Genomic_DNA"/>
</dbReference>
<dbReference type="Proteomes" id="UP001271780">
    <property type="component" value="Unassembled WGS sequence"/>
</dbReference>
<evidence type="ECO:0000313" key="3">
    <source>
        <dbReference type="Proteomes" id="UP001271780"/>
    </source>
</evidence>
<feature type="region of interest" description="Disordered" evidence="1">
    <location>
        <begin position="114"/>
        <end position="134"/>
    </location>
</feature>